<sequence>MIIHLLVDLNISETSRRIGPQMLSFPPSVWPYVDSTSQEQENYMRREAHPCSPPPPLHLPFSSPSPDAELVLEHLDIPFAAMNGEAGVVKKLNHNARERDRRKKINGLYSTLRSLLPSADQTKKLSIPATVSRVLKYVPELQQQVQILAQEKEELLSRINAAQGSEDCTHQETGKGKGAIPNSAPSISTNHLSESEVAIQICTTKVATQNTTVDFSEILLNLDYHGFPLINASTFKSFGGTRTTFCNLHVQVERSWGMECEALKEILLALYDQKGREVKFLRQHENLVIM</sequence>
<feature type="region of interest" description="Disordered" evidence="7">
    <location>
        <begin position="166"/>
        <end position="188"/>
    </location>
</feature>
<dbReference type="PANTHER" id="PTHR13935">
    <property type="entry name" value="ACHAETE-SCUTE TRANSCRIPTION FACTOR-RELATED"/>
    <property type="match status" value="1"/>
</dbReference>
<evidence type="ECO:0000256" key="3">
    <source>
        <dbReference type="ARBA" id="ARBA00023125"/>
    </source>
</evidence>
<dbReference type="RefSeq" id="XP_030519477.2">
    <property type="nucleotide sequence ID" value="XM_030663617.2"/>
</dbReference>
<protein>
    <submittedName>
        <fullName evidence="10">Transcription factor ORG2-like isoform X1</fullName>
    </submittedName>
</protein>
<evidence type="ECO:0000256" key="4">
    <source>
        <dbReference type="ARBA" id="ARBA00023163"/>
    </source>
</evidence>
<keyword evidence="9" id="KW-1185">Reference proteome</keyword>
<dbReference type="GO" id="GO:0046983">
    <property type="term" value="F:protein dimerization activity"/>
    <property type="evidence" value="ECO:0007669"/>
    <property type="project" value="InterPro"/>
</dbReference>
<dbReference type="GO" id="GO:0090575">
    <property type="term" value="C:RNA polymerase II transcription regulator complex"/>
    <property type="evidence" value="ECO:0007669"/>
    <property type="project" value="TreeGrafter"/>
</dbReference>
<keyword evidence="3" id="KW-0238">DNA-binding</keyword>
<dbReference type="SUPFAM" id="SSF47459">
    <property type="entry name" value="HLH, helix-loop-helix DNA-binding domain"/>
    <property type="match status" value="1"/>
</dbReference>
<evidence type="ECO:0000256" key="2">
    <source>
        <dbReference type="ARBA" id="ARBA00023015"/>
    </source>
</evidence>
<organism evidence="9 10">
    <name type="scientific">Rhodamnia argentea</name>
    <dbReference type="NCBI Taxonomy" id="178133"/>
    <lineage>
        <taxon>Eukaryota</taxon>
        <taxon>Viridiplantae</taxon>
        <taxon>Streptophyta</taxon>
        <taxon>Embryophyta</taxon>
        <taxon>Tracheophyta</taxon>
        <taxon>Spermatophyta</taxon>
        <taxon>Magnoliopsida</taxon>
        <taxon>eudicotyledons</taxon>
        <taxon>Gunneridae</taxon>
        <taxon>Pentapetalae</taxon>
        <taxon>rosids</taxon>
        <taxon>malvids</taxon>
        <taxon>Myrtales</taxon>
        <taxon>Myrtaceae</taxon>
        <taxon>Myrtoideae</taxon>
        <taxon>Myrteae</taxon>
        <taxon>Australasian group</taxon>
        <taxon>Rhodamnia</taxon>
    </lineage>
</organism>
<evidence type="ECO:0000256" key="7">
    <source>
        <dbReference type="SAM" id="MobiDB-lite"/>
    </source>
</evidence>
<dbReference type="GO" id="GO:0000977">
    <property type="term" value="F:RNA polymerase II transcription regulatory region sequence-specific DNA binding"/>
    <property type="evidence" value="ECO:0007669"/>
    <property type="project" value="TreeGrafter"/>
</dbReference>
<evidence type="ECO:0000313" key="10">
    <source>
        <dbReference type="RefSeq" id="XP_030519477.2"/>
    </source>
</evidence>
<dbReference type="AlphaFoldDB" id="A0A8B8NAL0"/>
<keyword evidence="2" id="KW-0805">Transcription regulation</keyword>
<evidence type="ECO:0000256" key="5">
    <source>
        <dbReference type="ARBA" id="ARBA00023242"/>
    </source>
</evidence>
<feature type="coiled-coil region" evidence="6">
    <location>
        <begin position="138"/>
        <end position="165"/>
    </location>
</feature>
<evidence type="ECO:0000259" key="8">
    <source>
        <dbReference type="PROSITE" id="PS50888"/>
    </source>
</evidence>
<feature type="domain" description="BHLH" evidence="8">
    <location>
        <begin position="89"/>
        <end position="141"/>
    </location>
</feature>
<dbReference type="CDD" id="cd18914">
    <property type="entry name" value="bHLH_AtORG2_like"/>
    <property type="match status" value="1"/>
</dbReference>
<dbReference type="GO" id="GO:0010106">
    <property type="term" value="P:cellular response to iron ion starvation"/>
    <property type="evidence" value="ECO:0007669"/>
    <property type="project" value="UniProtKB-ARBA"/>
</dbReference>
<dbReference type="Gene3D" id="4.10.280.10">
    <property type="entry name" value="Helix-loop-helix DNA-binding domain"/>
    <property type="match status" value="1"/>
</dbReference>
<keyword evidence="4" id="KW-0804">Transcription</keyword>
<dbReference type="PANTHER" id="PTHR13935:SF41">
    <property type="entry name" value="TRANSCRIPTION FACTOR ORG2-RELATED"/>
    <property type="match status" value="1"/>
</dbReference>
<name>A0A8B8NAL0_9MYRT</name>
<proteinExistence type="predicted"/>
<dbReference type="InterPro" id="IPR036638">
    <property type="entry name" value="HLH_DNA-bd_sf"/>
</dbReference>
<dbReference type="Proteomes" id="UP000827889">
    <property type="component" value="Chromosome 10"/>
</dbReference>
<evidence type="ECO:0000313" key="9">
    <source>
        <dbReference type="Proteomes" id="UP000827889"/>
    </source>
</evidence>
<dbReference type="PROSITE" id="PS50888">
    <property type="entry name" value="BHLH"/>
    <property type="match status" value="1"/>
</dbReference>
<dbReference type="Pfam" id="PF00010">
    <property type="entry name" value="HLH"/>
    <property type="match status" value="1"/>
</dbReference>
<comment type="subcellular location">
    <subcellularLocation>
        <location evidence="1">Nucleus</location>
    </subcellularLocation>
</comment>
<accession>A0A8B8NAL0</accession>
<dbReference type="KEGG" id="rarg:115732929"/>
<dbReference type="InterPro" id="IPR015660">
    <property type="entry name" value="MASH1/Ascl1a-like"/>
</dbReference>
<keyword evidence="5" id="KW-0539">Nucleus</keyword>
<reference evidence="10" key="1">
    <citation type="submission" date="2025-08" db="UniProtKB">
        <authorList>
            <consortium name="RefSeq"/>
        </authorList>
    </citation>
    <scope>IDENTIFICATION</scope>
    <source>
        <tissue evidence="10">Leaf</tissue>
    </source>
</reference>
<dbReference type="InterPro" id="IPR011598">
    <property type="entry name" value="bHLH_dom"/>
</dbReference>
<keyword evidence="6" id="KW-0175">Coiled coil</keyword>
<dbReference type="GeneID" id="115732929"/>
<dbReference type="SMART" id="SM00353">
    <property type="entry name" value="HLH"/>
    <property type="match status" value="1"/>
</dbReference>
<evidence type="ECO:0000256" key="6">
    <source>
        <dbReference type="SAM" id="Coils"/>
    </source>
</evidence>
<evidence type="ECO:0000256" key="1">
    <source>
        <dbReference type="ARBA" id="ARBA00004123"/>
    </source>
</evidence>
<dbReference type="GO" id="GO:0000981">
    <property type="term" value="F:DNA-binding transcription factor activity, RNA polymerase II-specific"/>
    <property type="evidence" value="ECO:0007669"/>
    <property type="project" value="TreeGrafter"/>
</dbReference>
<gene>
    <name evidence="10" type="primary">LOC115732929</name>
</gene>